<dbReference type="Gene3D" id="3.40.50.2000">
    <property type="entry name" value="Glycogen Phosphorylase B"/>
    <property type="match status" value="2"/>
</dbReference>
<sequence>MGRIVFTGIASRSIANWVPALHELRSRGHDVRSLLFPHIPDPDSQHLTDLGFEELGTFPIAEHLSRLPPQEATALAMSALALVRKSRPDVLLLTTCHAGPELVLAGVLATEPGRPVVIGCQHGFVQNWDVYWAQFPFDRFLVFGQRFQQVAPPHLASRISVGGLPKLDCIKPMPRDDFERDQRPMLFAAQMIPSDRLKSLLISLPLLTGRPVHIRPHPEHRTAFAGLPEDLRVVDCEEAIESQMDRYSLLLTTGSTTVLEAMAAGMPVVVLPEQRGEHYADAGIVASSMTGSDILVLARAQQTRDGRVRREQFLATATGSAVAGRTEIAAEAIEAPMRSA</sequence>
<name>A0A4D7QSG0_9HYPH</name>
<evidence type="ECO:0000313" key="2">
    <source>
        <dbReference type="Proteomes" id="UP000298588"/>
    </source>
</evidence>
<dbReference type="OrthoDB" id="9790710at2"/>
<reference evidence="1 2" key="1">
    <citation type="submission" date="2019-04" db="EMBL/GenBank/DDBJ databases">
        <title>Phreatobacter aquaticus sp. nov.</title>
        <authorList>
            <person name="Choi A."/>
            <person name="Baek K."/>
        </authorList>
    </citation>
    <scope>NUCLEOTIDE SEQUENCE [LARGE SCALE GENOMIC DNA]</scope>
    <source>
        <strain evidence="1 2">NMCR1094</strain>
    </source>
</reference>
<keyword evidence="1" id="KW-0808">Transferase</keyword>
<dbReference type="Proteomes" id="UP000298588">
    <property type="component" value="Chromosome"/>
</dbReference>
<dbReference type="RefSeq" id="WP_137101502.1">
    <property type="nucleotide sequence ID" value="NZ_CP039865.1"/>
</dbReference>
<protein>
    <submittedName>
        <fullName evidence="1">Glycosyltransferase family 4 protein</fullName>
    </submittedName>
</protein>
<dbReference type="SUPFAM" id="SSF53756">
    <property type="entry name" value="UDP-Glycosyltransferase/glycogen phosphorylase"/>
    <property type="match status" value="1"/>
</dbReference>
<organism evidence="1 2">
    <name type="scientific">Phreatobacter aquaticus</name>
    <dbReference type="NCBI Taxonomy" id="2570229"/>
    <lineage>
        <taxon>Bacteria</taxon>
        <taxon>Pseudomonadati</taxon>
        <taxon>Pseudomonadota</taxon>
        <taxon>Alphaproteobacteria</taxon>
        <taxon>Hyphomicrobiales</taxon>
        <taxon>Phreatobacteraceae</taxon>
        <taxon>Phreatobacter</taxon>
    </lineage>
</organism>
<gene>
    <name evidence="1" type="ORF">E8L99_21620</name>
</gene>
<dbReference type="KEGG" id="paqt:E8L99_21620"/>
<dbReference type="AlphaFoldDB" id="A0A4D7QSG0"/>
<proteinExistence type="predicted"/>
<keyword evidence="2" id="KW-1185">Reference proteome</keyword>
<accession>A0A4D7QSG0</accession>
<dbReference type="EMBL" id="CP039865">
    <property type="protein sequence ID" value="QCK88174.1"/>
    <property type="molecule type" value="Genomic_DNA"/>
</dbReference>
<dbReference type="GO" id="GO:0016740">
    <property type="term" value="F:transferase activity"/>
    <property type="evidence" value="ECO:0007669"/>
    <property type="project" value="UniProtKB-KW"/>
</dbReference>
<evidence type="ECO:0000313" key="1">
    <source>
        <dbReference type="EMBL" id="QCK88174.1"/>
    </source>
</evidence>